<evidence type="ECO:0000313" key="4">
    <source>
        <dbReference type="Proteomes" id="UP000770015"/>
    </source>
</evidence>
<keyword evidence="2" id="KW-0539">Nucleus</keyword>
<keyword evidence="4" id="KW-1185">Reference proteome</keyword>
<dbReference type="PANTHER" id="PTHR37534">
    <property type="entry name" value="TRANSCRIPTIONAL ACTIVATOR PROTEIN UGA3"/>
    <property type="match status" value="1"/>
</dbReference>
<dbReference type="InterPro" id="IPR021858">
    <property type="entry name" value="Fun_TF"/>
</dbReference>
<evidence type="ECO:0000256" key="1">
    <source>
        <dbReference type="ARBA" id="ARBA00004123"/>
    </source>
</evidence>
<dbReference type="GO" id="GO:0005634">
    <property type="term" value="C:nucleus"/>
    <property type="evidence" value="ECO:0007669"/>
    <property type="project" value="UniProtKB-SubCell"/>
</dbReference>
<evidence type="ECO:0008006" key="5">
    <source>
        <dbReference type="Google" id="ProtNLM"/>
    </source>
</evidence>
<reference evidence="3" key="1">
    <citation type="journal article" date="2021" name="Nat. Commun.">
        <title>Genetic determinants of endophytism in the Arabidopsis root mycobiome.</title>
        <authorList>
            <person name="Mesny F."/>
            <person name="Miyauchi S."/>
            <person name="Thiergart T."/>
            <person name="Pickel B."/>
            <person name="Atanasova L."/>
            <person name="Karlsson M."/>
            <person name="Huettel B."/>
            <person name="Barry K.W."/>
            <person name="Haridas S."/>
            <person name="Chen C."/>
            <person name="Bauer D."/>
            <person name="Andreopoulos W."/>
            <person name="Pangilinan J."/>
            <person name="LaButti K."/>
            <person name="Riley R."/>
            <person name="Lipzen A."/>
            <person name="Clum A."/>
            <person name="Drula E."/>
            <person name="Henrissat B."/>
            <person name="Kohler A."/>
            <person name="Grigoriev I.V."/>
            <person name="Martin F.M."/>
            <person name="Hacquard S."/>
        </authorList>
    </citation>
    <scope>NUCLEOTIDE SEQUENCE</scope>
    <source>
        <strain evidence="3">MPI-SDFR-AT-0117</strain>
    </source>
</reference>
<comment type="caution">
    <text evidence="3">The sequence shown here is derived from an EMBL/GenBank/DDBJ whole genome shotgun (WGS) entry which is preliminary data.</text>
</comment>
<protein>
    <recommendedName>
        <fullName evidence="5">Transcription factor domain-containing protein</fullName>
    </recommendedName>
</protein>
<dbReference type="OrthoDB" id="5130013at2759"/>
<dbReference type="GO" id="GO:0000976">
    <property type="term" value="F:transcription cis-regulatory region binding"/>
    <property type="evidence" value="ECO:0007669"/>
    <property type="project" value="TreeGrafter"/>
</dbReference>
<dbReference type="EMBL" id="JAGSXJ010000002">
    <property type="protein sequence ID" value="KAH6695131.1"/>
    <property type="molecule type" value="Genomic_DNA"/>
</dbReference>
<proteinExistence type="predicted"/>
<dbReference type="Proteomes" id="UP000770015">
    <property type="component" value="Unassembled WGS sequence"/>
</dbReference>
<gene>
    <name evidence="3" type="ORF">F5X68DRAFT_257860</name>
</gene>
<name>A0A9P9AEI6_9PEZI</name>
<evidence type="ECO:0000256" key="2">
    <source>
        <dbReference type="ARBA" id="ARBA00023242"/>
    </source>
</evidence>
<dbReference type="AlphaFoldDB" id="A0A9P9AEI6"/>
<dbReference type="GO" id="GO:0003700">
    <property type="term" value="F:DNA-binding transcription factor activity"/>
    <property type="evidence" value="ECO:0007669"/>
    <property type="project" value="TreeGrafter"/>
</dbReference>
<organism evidence="3 4">
    <name type="scientific">Plectosphaerella plurivora</name>
    <dbReference type="NCBI Taxonomy" id="936078"/>
    <lineage>
        <taxon>Eukaryota</taxon>
        <taxon>Fungi</taxon>
        <taxon>Dikarya</taxon>
        <taxon>Ascomycota</taxon>
        <taxon>Pezizomycotina</taxon>
        <taxon>Sordariomycetes</taxon>
        <taxon>Hypocreomycetidae</taxon>
        <taxon>Glomerellales</taxon>
        <taxon>Plectosphaerellaceae</taxon>
        <taxon>Plectosphaerella</taxon>
    </lineage>
</organism>
<evidence type="ECO:0000313" key="3">
    <source>
        <dbReference type="EMBL" id="KAH6695131.1"/>
    </source>
</evidence>
<dbReference type="Pfam" id="PF11951">
    <property type="entry name" value="Fungal_trans_2"/>
    <property type="match status" value="1"/>
</dbReference>
<sequence length="324" mass="36260">MAAGEGILLEYFDTKVSKSLTTFSEKPLGSLLRRISLTNGSLACMAVHRAMIALSALLRYGDCVQTQRLKLSAISALGASARNGVSPENAAQHVSAGLILCILEVYAHSDTSYQWTWYIMGVRDVVAAVSLDWFDSQEDLSDLSDWVYHHEVLSKFSLRHWAPEVAEKSQSTHMLDLPKRAWDVDPRLVPCNSMQQRNNALRTLADVVDMVVPPSDPRSSSPEYRDRLRWVRDHIEEHLGSDDPNLSDPAETMARLYRLATLVYLGRASGQAGPRVNAHARAGLRLLGRLTECTRPFALIIIGFEAETDEEQPKKWYLTLDWPA</sequence>
<accession>A0A9P9AEI6</accession>
<comment type="subcellular location">
    <subcellularLocation>
        <location evidence="1">Nucleus</location>
    </subcellularLocation>
</comment>
<dbReference type="GO" id="GO:0045944">
    <property type="term" value="P:positive regulation of transcription by RNA polymerase II"/>
    <property type="evidence" value="ECO:0007669"/>
    <property type="project" value="TreeGrafter"/>
</dbReference>
<dbReference type="PANTHER" id="PTHR37534:SF39">
    <property type="entry name" value="TRANSCRIPTION FACTOR DOMAIN-CONTAINING PROTEIN"/>
    <property type="match status" value="1"/>
</dbReference>